<feature type="domain" description="Glycosyl transferase family 1" evidence="1">
    <location>
        <begin position="221"/>
        <end position="376"/>
    </location>
</feature>
<comment type="caution">
    <text evidence="3">The sequence shown here is derived from an EMBL/GenBank/DDBJ whole genome shotgun (WGS) entry which is preliminary data.</text>
</comment>
<dbReference type="Proteomes" id="UP000229784">
    <property type="component" value="Unassembled WGS sequence"/>
</dbReference>
<accession>A0A2M6XTV6</accession>
<dbReference type="AlphaFoldDB" id="A0A2M6XTV6"/>
<reference evidence="4" key="1">
    <citation type="submission" date="2017-09" db="EMBL/GenBank/DDBJ databases">
        <title>Depth-based differentiation of microbial function through sediment-hosted aquifers and enrichment of novel symbionts in the deep terrestrial subsurface.</title>
        <authorList>
            <person name="Probst A.J."/>
            <person name="Ladd B."/>
            <person name="Jarett J.K."/>
            <person name="Geller-Mcgrath D.E."/>
            <person name="Sieber C.M.K."/>
            <person name="Emerson J.B."/>
            <person name="Anantharaman K."/>
            <person name="Thomas B.C."/>
            <person name="Malmstrom R."/>
            <person name="Stieglmeier M."/>
            <person name="Klingl A."/>
            <person name="Woyke T."/>
            <person name="Ryan C.M."/>
            <person name="Banfield J.F."/>
        </authorList>
    </citation>
    <scope>NUCLEOTIDE SEQUENCE [LARGE SCALE GENOMIC DNA]</scope>
</reference>
<dbReference type="Pfam" id="PF13439">
    <property type="entry name" value="Glyco_transf_4"/>
    <property type="match status" value="1"/>
</dbReference>
<gene>
    <name evidence="3" type="ORF">COT20_02660</name>
</gene>
<proteinExistence type="predicted"/>
<dbReference type="InterPro" id="IPR028098">
    <property type="entry name" value="Glyco_trans_4-like_N"/>
</dbReference>
<dbReference type="InterPro" id="IPR050194">
    <property type="entry name" value="Glycosyltransferase_grp1"/>
</dbReference>
<dbReference type="EMBL" id="PEXQ01000066">
    <property type="protein sequence ID" value="PIU14441.1"/>
    <property type="molecule type" value="Genomic_DNA"/>
</dbReference>
<dbReference type="PANTHER" id="PTHR45947:SF3">
    <property type="entry name" value="SULFOQUINOVOSYL TRANSFERASE SQD2"/>
    <property type="match status" value="1"/>
</dbReference>
<evidence type="ECO:0000259" key="1">
    <source>
        <dbReference type="Pfam" id="PF00534"/>
    </source>
</evidence>
<feature type="domain" description="Glycosyltransferase subfamily 4-like N-terminal" evidence="2">
    <location>
        <begin position="19"/>
        <end position="206"/>
    </location>
</feature>
<evidence type="ECO:0000313" key="3">
    <source>
        <dbReference type="EMBL" id="PIU14441.1"/>
    </source>
</evidence>
<dbReference type="CDD" id="cd03801">
    <property type="entry name" value="GT4_PimA-like"/>
    <property type="match status" value="1"/>
</dbReference>
<dbReference type="InterPro" id="IPR001296">
    <property type="entry name" value="Glyco_trans_1"/>
</dbReference>
<evidence type="ECO:0000259" key="2">
    <source>
        <dbReference type="Pfam" id="PF13439"/>
    </source>
</evidence>
<organism evidence="3 4">
    <name type="scientific">bacterium (Candidatus Gribaldobacteria) CG08_land_8_20_14_0_20_39_15</name>
    <dbReference type="NCBI Taxonomy" id="2014273"/>
    <lineage>
        <taxon>Bacteria</taxon>
        <taxon>Candidatus Gribaldobacteria</taxon>
    </lineage>
</organism>
<keyword evidence="3" id="KW-0808">Transferase</keyword>
<dbReference type="SUPFAM" id="SSF53756">
    <property type="entry name" value="UDP-Glycosyltransferase/glycogen phosphorylase"/>
    <property type="match status" value="1"/>
</dbReference>
<dbReference type="GO" id="GO:0016757">
    <property type="term" value="F:glycosyltransferase activity"/>
    <property type="evidence" value="ECO:0007669"/>
    <property type="project" value="InterPro"/>
</dbReference>
<name>A0A2M6XTV6_9BACT</name>
<evidence type="ECO:0000313" key="4">
    <source>
        <dbReference type="Proteomes" id="UP000229784"/>
    </source>
</evidence>
<dbReference type="PROSITE" id="PS51257">
    <property type="entry name" value="PROKAR_LIPOPROTEIN"/>
    <property type="match status" value="1"/>
</dbReference>
<dbReference type="Gene3D" id="3.40.50.2000">
    <property type="entry name" value="Glycogen Phosphorylase B"/>
    <property type="match status" value="2"/>
</dbReference>
<dbReference type="PANTHER" id="PTHR45947">
    <property type="entry name" value="SULFOQUINOVOSYL TRANSFERASE SQD2"/>
    <property type="match status" value="1"/>
</dbReference>
<dbReference type="Pfam" id="PF00534">
    <property type="entry name" value="Glycos_transf_1"/>
    <property type="match status" value="1"/>
</dbReference>
<protein>
    <submittedName>
        <fullName evidence="3">4-alpha-glucanotransferase</fullName>
    </submittedName>
</protein>
<sequence>MAKLKVLMFGWEFPPFNSGGLGVACYNLTKALAGRDVEVVFVLPKKIDCRVDFCRIIFADENPFNVEKILSAAYLTPDQYGKIAQGLFDGSAGLINEVKKYALLAQEIAKREKFEIIHVHDWLCCPAGVAAKVISGKPLIVHIHATEFDRSGGQNVNPQVYAIEKNGFEKADKIVAVSNFTKQKVIDYYGIEPEKIKVVHNALDMQKITDDFSGLLNLGKLKEKFKIVLFLGRLTLQKGPDYFLQAAKKALEKRQDIYFIITGSGDMEAQLINQAIDLGIADKVIFTGFLRGQDLTKIYRMADLYIMPSVSEPFGLSALEALGHGTPAIISKQSGVCEVIKNCLLVDFWDINQMAGKILAVLNYPILKTVLRENGADEVEKLTWDNSAKDCLEIYENILTNQ</sequence>